<evidence type="ECO:0000256" key="3">
    <source>
        <dbReference type="ARBA" id="ARBA00022676"/>
    </source>
</evidence>
<dbReference type="InterPro" id="IPR003406">
    <property type="entry name" value="Glyco_trans_14"/>
</dbReference>
<evidence type="ECO:0000256" key="9">
    <source>
        <dbReference type="ARBA" id="ARBA00023180"/>
    </source>
</evidence>
<evidence type="ECO:0000256" key="5">
    <source>
        <dbReference type="ARBA" id="ARBA00022692"/>
    </source>
</evidence>
<dbReference type="PANTHER" id="PTHR19297:SF191">
    <property type="entry name" value="PROTEIN XYLOSYLTRANSFERASE"/>
    <property type="match status" value="1"/>
</dbReference>
<dbReference type="GO" id="GO:0008375">
    <property type="term" value="F:acetylglucosaminyltransferase activity"/>
    <property type="evidence" value="ECO:0007669"/>
    <property type="project" value="TreeGrafter"/>
</dbReference>
<reference evidence="12" key="1">
    <citation type="journal article" date="2023" name="Mol. Biol. Evol.">
        <title>Third-Generation Sequencing Reveals the Adaptive Role of the Epigenome in Three Deep-Sea Polychaetes.</title>
        <authorList>
            <person name="Perez M."/>
            <person name="Aroh O."/>
            <person name="Sun Y."/>
            <person name="Lan Y."/>
            <person name="Juniper S.K."/>
            <person name="Young C.R."/>
            <person name="Angers B."/>
            <person name="Qian P.Y."/>
        </authorList>
    </citation>
    <scope>NUCLEOTIDE SEQUENCE</scope>
    <source>
        <strain evidence="12">P08H-3</strain>
    </source>
</reference>
<evidence type="ECO:0000256" key="2">
    <source>
        <dbReference type="ARBA" id="ARBA00004922"/>
    </source>
</evidence>
<dbReference type="EMBL" id="JAODUP010000814">
    <property type="protein sequence ID" value="KAK2143779.1"/>
    <property type="molecule type" value="Genomic_DNA"/>
</dbReference>
<name>A0AAD9IZV0_9ANNE</name>
<dbReference type="Proteomes" id="UP001208570">
    <property type="component" value="Unassembled WGS sequence"/>
</dbReference>
<comment type="similarity">
    <text evidence="10">Belongs to the glycosyltransferase 14 family.</text>
</comment>
<evidence type="ECO:0008006" key="14">
    <source>
        <dbReference type="Google" id="ProtNLM"/>
    </source>
</evidence>
<protein>
    <recommendedName>
        <fullName evidence="14">Beta-1,3-galactosyl-O-glycosyl-glycoprotein beta-1,6-N-acetylglucosaminyltransferase</fullName>
    </recommendedName>
</protein>
<keyword evidence="3" id="KW-0328">Glycosyltransferase</keyword>
<accession>A0AAD9IZV0</accession>
<evidence type="ECO:0000256" key="1">
    <source>
        <dbReference type="ARBA" id="ARBA00004606"/>
    </source>
</evidence>
<dbReference type="GO" id="GO:0016020">
    <property type="term" value="C:membrane"/>
    <property type="evidence" value="ECO:0007669"/>
    <property type="project" value="UniProtKB-SubCell"/>
</dbReference>
<keyword evidence="9" id="KW-0325">Glycoprotein</keyword>
<keyword evidence="5" id="KW-0812">Transmembrane</keyword>
<evidence type="ECO:0000256" key="6">
    <source>
        <dbReference type="ARBA" id="ARBA00022968"/>
    </source>
</evidence>
<keyword evidence="6" id="KW-0735">Signal-anchor</keyword>
<evidence type="ECO:0000256" key="8">
    <source>
        <dbReference type="ARBA" id="ARBA00023136"/>
    </source>
</evidence>
<sequence length="471" mass="54068">MLRSPKTSLMFLIFLSISLLYIHLSKLRDEQETLDHSSHSPQMLIRTGSNVPNLAHVTRSGSAISPALRMTPYPKCDEECRQVARLNRRIDCRAIIEGDPKALSSAERYLDEHPKLAAPERVLRPTGCRPYRTNPFYRRTANSPDEERFPIAYSIVAHRKPAQLERLVRAIYWPQNVYCVHVDRKADSNLAQFVANLVTCLPNVIMAEREVVVYGGYTRLKADLNCMSALLRHSARWRYVINLTGEEYPLKTNRELVEILRIYNGSNDVEGTSTQVTNMFSSRYVNRWRVDRLRGVMKMVRGSHHPPPPDNITLVKGSTFGVFSRPFVEFVLTDSTVTRFLAWLEDVWSPDELFWSTLNSGYRNPGLGAPGSYGPPPESKLWLAKYVSWSPKDPCRGRRVRGICVFSSADLALLVARKELFANKFYIERDYVALHCLEQWIHNRTSVQSDGQMTGFDYQFYKQMSHVRSGE</sequence>
<keyword evidence="7" id="KW-1133">Transmembrane helix</keyword>
<evidence type="ECO:0000256" key="10">
    <source>
        <dbReference type="ARBA" id="ARBA00038150"/>
    </source>
</evidence>
<keyword evidence="4" id="KW-0808">Transferase</keyword>
<organism evidence="12 13">
    <name type="scientific">Paralvinella palmiformis</name>
    <dbReference type="NCBI Taxonomy" id="53620"/>
    <lineage>
        <taxon>Eukaryota</taxon>
        <taxon>Metazoa</taxon>
        <taxon>Spiralia</taxon>
        <taxon>Lophotrochozoa</taxon>
        <taxon>Annelida</taxon>
        <taxon>Polychaeta</taxon>
        <taxon>Sedentaria</taxon>
        <taxon>Canalipalpata</taxon>
        <taxon>Terebellida</taxon>
        <taxon>Terebelliformia</taxon>
        <taxon>Alvinellidae</taxon>
        <taxon>Paralvinella</taxon>
    </lineage>
</organism>
<proteinExistence type="inferred from homology"/>
<evidence type="ECO:0000256" key="7">
    <source>
        <dbReference type="ARBA" id="ARBA00022989"/>
    </source>
</evidence>
<evidence type="ECO:0000256" key="4">
    <source>
        <dbReference type="ARBA" id="ARBA00022679"/>
    </source>
</evidence>
<feature type="signal peptide" evidence="11">
    <location>
        <begin position="1"/>
        <end position="27"/>
    </location>
</feature>
<dbReference type="AlphaFoldDB" id="A0AAD9IZV0"/>
<keyword evidence="13" id="KW-1185">Reference proteome</keyword>
<gene>
    <name evidence="12" type="ORF">LSH36_814g03051</name>
</gene>
<keyword evidence="11" id="KW-0732">Signal</keyword>
<comment type="subcellular location">
    <subcellularLocation>
        <location evidence="1">Membrane</location>
        <topology evidence="1">Single-pass type II membrane protein</topology>
    </subcellularLocation>
</comment>
<evidence type="ECO:0000256" key="11">
    <source>
        <dbReference type="SAM" id="SignalP"/>
    </source>
</evidence>
<evidence type="ECO:0000313" key="12">
    <source>
        <dbReference type="EMBL" id="KAK2143779.1"/>
    </source>
</evidence>
<comment type="pathway">
    <text evidence="2">Protein modification; protein glycosylation.</text>
</comment>
<dbReference type="Pfam" id="PF02485">
    <property type="entry name" value="Branch"/>
    <property type="match status" value="1"/>
</dbReference>
<feature type="chain" id="PRO_5042009849" description="Beta-1,3-galactosyl-O-glycosyl-glycoprotein beta-1,6-N-acetylglucosaminyltransferase" evidence="11">
    <location>
        <begin position="28"/>
        <end position="471"/>
    </location>
</feature>
<evidence type="ECO:0000313" key="13">
    <source>
        <dbReference type="Proteomes" id="UP001208570"/>
    </source>
</evidence>
<keyword evidence="8" id="KW-0472">Membrane</keyword>
<comment type="caution">
    <text evidence="12">The sequence shown here is derived from an EMBL/GenBank/DDBJ whole genome shotgun (WGS) entry which is preliminary data.</text>
</comment>
<dbReference type="PANTHER" id="PTHR19297">
    <property type="entry name" value="GLYCOSYLTRANSFERASE 14 FAMILY MEMBER"/>
    <property type="match status" value="1"/>
</dbReference>